<dbReference type="InterPro" id="IPR011006">
    <property type="entry name" value="CheY-like_superfamily"/>
</dbReference>
<dbReference type="InterPro" id="IPR039420">
    <property type="entry name" value="WalR-like"/>
</dbReference>
<dbReference type="GO" id="GO:0006355">
    <property type="term" value="P:regulation of DNA-templated transcription"/>
    <property type="evidence" value="ECO:0007669"/>
    <property type="project" value="InterPro"/>
</dbReference>
<dbReference type="Pfam" id="PF00486">
    <property type="entry name" value="Trans_reg_C"/>
    <property type="match status" value="1"/>
</dbReference>
<name>A0A3E3AHR8_9FIRM</name>
<evidence type="ECO:0000256" key="5">
    <source>
        <dbReference type="ARBA" id="ARBA00023163"/>
    </source>
</evidence>
<dbReference type="InterPro" id="IPR001789">
    <property type="entry name" value="Sig_transdc_resp-reg_receiver"/>
</dbReference>
<keyword evidence="1 6" id="KW-0597">Phosphoprotein</keyword>
<keyword evidence="5" id="KW-0804">Transcription</keyword>
<dbReference type="GO" id="GO:0000156">
    <property type="term" value="F:phosphorelay response regulator activity"/>
    <property type="evidence" value="ECO:0007669"/>
    <property type="project" value="TreeGrafter"/>
</dbReference>
<dbReference type="SMART" id="SM00448">
    <property type="entry name" value="REC"/>
    <property type="match status" value="1"/>
</dbReference>
<feature type="domain" description="OmpR/PhoB-type" evidence="9">
    <location>
        <begin position="121"/>
        <end position="223"/>
    </location>
</feature>
<dbReference type="Proteomes" id="UP000261032">
    <property type="component" value="Unassembled WGS sequence"/>
</dbReference>
<dbReference type="RefSeq" id="WP_008792109.1">
    <property type="nucleotide sequence ID" value="NZ_AP031443.1"/>
</dbReference>
<evidence type="ECO:0000259" key="8">
    <source>
        <dbReference type="PROSITE" id="PS50110"/>
    </source>
</evidence>
<dbReference type="GO" id="GO:0032993">
    <property type="term" value="C:protein-DNA complex"/>
    <property type="evidence" value="ECO:0007669"/>
    <property type="project" value="TreeGrafter"/>
</dbReference>
<feature type="DNA-binding region" description="OmpR/PhoB-type" evidence="7">
    <location>
        <begin position="121"/>
        <end position="223"/>
    </location>
</feature>
<protein>
    <submittedName>
        <fullName evidence="11">DNA-binding response regulator</fullName>
    </submittedName>
    <submittedName>
        <fullName evidence="10">Response regulator transcription factor</fullName>
    </submittedName>
</protein>
<comment type="caution">
    <text evidence="11">The sequence shown here is derived from an EMBL/GenBank/DDBJ whole genome shotgun (WGS) entry which is preliminary data.</text>
</comment>
<evidence type="ECO:0000313" key="12">
    <source>
        <dbReference type="Proteomes" id="UP000261032"/>
    </source>
</evidence>
<dbReference type="FunFam" id="1.10.10.10:FF:000018">
    <property type="entry name" value="DNA-binding response regulator ResD"/>
    <property type="match status" value="1"/>
</dbReference>
<dbReference type="FunFam" id="3.40.50.2300:FF:000001">
    <property type="entry name" value="DNA-binding response regulator PhoB"/>
    <property type="match status" value="1"/>
</dbReference>
<dbReference type="CDD" id="cd17574">
    <property type="entry name" value="REC_OmpR"/>
    <property type="match status" value="1"/>
</dbReference>
<organism evidence="11 12">
    <name type="scientific">Thomasclavelia ramosa</name>
    <dbReference type="NCBI Taxonomy" id="1547"/>
    <lineage>
        <taxon>Bacteria</taxon>
        <taxon>Bacillati</taxon>
        <taxon>Bacillota</taxon>
        <taxon>Erysipelotrichia</taxon>
        <taxon>Erysipelotrichales</taxon>
        <taxon>Coprobacillaceae</taxon>
        <taxon>Thomasclavelia</taxon>
    </lineage>
</organism>
<gene>
    <name evidence="11" type="ORF">DXB93_01385</name>
    <name evidence="10" type="ORF">PM738_03390</name>
</gene>
<dbReference type="PANTHER" id="PTHR48111">
    <property type="entry name" value="REGULATOR OF RPOS"/>
    <property type="match status" value="1"/>
</dbReference>
<reference evidence="10" key="2">
    <citation type="submission" date="2023-01" db="EMBL/GenBank/DDBJ databases">
        <title>Human gut microbiome strain richness.</title>
        <authorList>
            <person name="Chen-Liaw A."/>
        </authorList>
    </citation>
    <scope>NUCLEOTIDE SEQUENCE</scope>
    <source>
        <strain evidence="10">1001217st2_G6_1001217B_191108</strain>
    </source>
</reference>
<evidence type="ECO:0000256" key="3">
    <source>
        <dbReference type="ARBA" id="ARBA00023015"/>
    </source>
</evidence>
<keyword evidence="3" id="KW-0805">Transcription regulation</keyword>
<dbReference type="InterPro" id="IPR036388">
    <property type="entry name" value="WH-like_DNA-bd_sf"/>
</dbReference>
<evidence type="ECO:0000256" key="2">
    <source>
        <dbReference type="ARBA" id="ARBA00023012"/>
    </source>
</evidence>
<dbReference type="SMART" id="SM00862">
    <property type="entry name" value="Trans_reg_C"/>
    <property type="match status" value="1"/>
</dbReference>
<keyword evidence="4 7" id="KW-0238">DNA-binding</keyword>
<reference evidence="11 12" key="1">
    <citation type="submission" date="2018-08" db="EMBL/GenBank/DDBJ databases">
        <title>A genome reference for cultivated species of the human gut microbiota.</title>
        <authorList>
            <person name="Zou Y."/>
            <person name="Xue W."/>
            <person name="Luo G."/>
        </authorList>
    </citation>
    <scope>NUCLEOTIDE SEQUENCE [LARGE SCALE GENOMIC DNA]</scope>
    <source>
        <strain evidence="11 12">OM06-4</strain>
    </source>
</reference>
<dbReference type="GeneID" id="64196723"/>
<dbReference type="PROSITE" id="PS51755">
    <property type="entry name" value="OMPR_PHOB"/>
    <property type="match status" value="1"/>
</dbReference>
<dbReference type="Gene3D" id="3.40.50.2300">
    <property type="match status" value="1"/>
</dbReference>
<evidence type="ECO:0000259" key="9">
    <source>
        <dbReference type="PROSITE" id="PS51755"/>
    </source>
</evidence>
<dbReference type="AlphaFoldDB" id="A0A3E3AHR8"/>
<dbReference type="Pfam" id="PF00072">
    <property type="entry name" value="Response_reg"/>
    <property type="match status" value="1"/>
</dbReference>
<feature type="domain" description="Response regulatory" evidence="8">
    <location>
        <begin position="3"/>
        <end position="115"/>
    </location>
</feature>
<evidence type="ECO:0000313" key="10">
    <source>
        <dbReference type="EMBL" id="MDB7082833.1"/>
    </source>
</evidence>
<dbReference type="Proteomes" id="UP001211987">
    <property type="component" value="Unassembled WGS sequence"/>
</dbReference>
<dbReference type="SUPFAM" id="SSF52172">
    <property type="entry name" value="CheY-like"/>
    <property type="match status" value="1"/>
</dbReference>
<evidence type="ECO:0000256" key="7">
    <source>
        <dbReference type="PROSITE-ProRule" id="PRU01091"/>
    </source>
</evidence>
<dbReference type="GO" id="GO:0000976">
    <property type="term" value="F:transcription cis-regulatory region binding"/>
    <property type="evidence" value="ECO:0007669"/>
    <property type="project" value="TreeGrafter"/>
</dbReference>
<dbReference type="CDD" id="cd00383">
    <property type="entry name" value="trans_reg_C"/>
    <property type="match status" value="1"/>
</dbReference>
<dbReference type="Gene3D" id="1.10.10.10">
    <property type="entry name" value="Winged helix-like DNA-binding domain superfamily/Winged helix DNA-binding domain"/>
    <property type="match status" value="1"/>
</dbReference>
<keyword evidence="2" id="KW-0902">Two-component regulatory system</keyword>
<dbReference type="PANTHER" id="PTHR48111:SF2">
    <property type="entry name" value="RESPONSE REGULATOR SAER"/>
    <property type="match status" value="1"/>
</dbReference>
<sequence length="223" mass="26189">MYKILMIDDERDILEMLALQFQSEGYLVYLANDANEALKQLSVLPDLILLDINMPEMNGLELCTMIREHVNCPIIFLTARISSRDMINGLMLGGDDYITKPFSMDELFARVQAHLRREKRSSHKSRGHFTRELIIDYSQRTVIIKNKKIDFSNKEFEIIKLLSMNAGQIFDREKIYEVVWGFEANGDSAVIKEHIRKIRMKLARYSENEYLETVWGVGYRWKK</sequence>
<dbReference type="InterPro" id="IPR001867">
    <property type="entry name" value="OmpR/PhoB-type_DNA-bd"/>
</dbReference>
<dbReference type="EMBL" id="JAQLKE010000004">
    <property type="protein sequence ID" value="MDB7082833.1"/>
    <property type="molecule type" value="Genomic_DNA"/>
</dbReference>
<feature type="modified residue" description="4-aspartylphosphate" evidence="6">
    <location>
        <position position="51"/>
    </location>
</feature>
<dbReference type="GO" id="GO:0005829">
    <property type="term" value="C:cytosol"/>
    <property type="evidence" value="ECO:0007669"/>
    <property type="project" value="TreeGrafter"/>
</dbReference>
<evidence type="ECO:0000256" key="6">
    <source>
        <dbReference type="PROSITE-ProRule" id="PRU00169"/>
    </source>
</evidence>
<evidence type="ECO:0000313" key="11">
    <source>
        <dbReference type="EMBL" id="RGD87338.1"/>
    </source>
</evidence>
<dbReference type="EMBL" id="QUSL01000001">
    <property type="protein sequence ID" value="RGD87338.1"/>
    <property type="molecule type" value="Genomic_DNA"/>
</dbReference>
<accession>A0A3E3AHR8</accession>
<dbReference type="PROSITE" id="PS50110">
    <property type="entry name" value="RESPONSE_REGULATORY"/>
    <property type="match status" value="1"/>
</dbReference>
<evidence type="ECO:0000256" key="4">
    <source>
        <dbReference type="ARBA" id="ARBA00023125"/>
    </source>
</evidence>
<dbReference type="Gene3D" id="6.10.250.690">
    <property type="match status" value="1"/>
</dbReference>
<proteinExistence type="predicted"/>
<evidence type="ECO:0000256" key="1">
    <source>
        <dbReference type="ARBA" id="ARBA00022553"/>
    </source>
</evidence>